<dbReference type="PANTHER" id="PTHR21292">
    <property type="entry name" value="EXOCYST COMPLEX COMPONENT SEC6-RELATED"/>
    <property type="match status" value="1"/>
</dbReference>
<dbReference type="InterPro" id="IPR011993">
    <property type="entry name" value="PH-like_dom_sf"/>
</dbReference>
<proteinExistence type="inferred from homology"/>
<dbReference type="Gene3D" id="1.10.357.70">
    <property type="entry name" value="Exocyst complex component Sec6, C-terminal domain"/>
    <property type="match status" value="1"/>
</dbReference>
<evidence type="ECO:0000256" key="4">
    <source>
        <dbReference type="SAM" id="Coils"/>
    </source>
</evidence>
<feature type="compositionally biased region" description="Acidic residues" evidence="5">
    <location>
        <begin position="1284"/>
        <end position="1295"/>
    </location>
</feature>
<dbReference type="InterPro" id="IPR036871">
    <property type="entry name" value="PX_dom_sf"/>
</dbReference>
<organism evidence="8 9">
    <name type="scientific">Triparma columacea</name>
    <dbReference type="NCBI Taxonomy" id="722753"/>
    <lineage>
        <taxon>Eukaryota</taxon>
        <taxon>Sar</taxon>
        <taxon>Stramenopiles</taxon>
        <taxon>Ochrophyta</taxon>
        <taxon>Bolidophyceae</taxon>
        <taxon>Parmales</taxon>
        <taxon>Triparmaceae</taxon>
        <taxon>Triparma</taxon>
    </lineage>
</organism>
<dbReference type="PANTHER" id="PTHR21292:SF1">
    <property type="entry name" value="EXOCYST COMPLEX COMPONENT 3"/>
    <property type="match status" value="1"/>
</dbReference>
<keyword evidence="2" id="KW-0813">Transport</keyword>
<evidence type="ECO:0008006" key="10">
    <source>
        <dbReference type="Google" id="ProtNLM"/>
    </source>
</evidence>
<dbReference type="Pfam" id="PF06046">
    <property type="entry name" value="Sec6"/>
    <property type="match status" value="1"/>
</dbReference>
<dbReference type="EMBL" id="BRYA01000170">
    <property type="protein sequence ID" value="GMI42324.1"/>
    <property type="molecule type" value="Genomic_DNA"/>
</dbReference>
<dbReference type="OrthoDB" id="5772781at2759"/>
<evidence type="ECO:0000313" key="8">
    <source>
        <dbReference type="EMBL" id="GMI42324.1"/>
    </source>
</evidence>
<sequence>MDWRDVRVTTPSLIEKTDGGKMATFYVVTVTIGDTKALNDRTTTYSIHTRYSTLHAFQSSVASGMKKSNLTSSGRRLRSMSSASKGKEVSTSYRSNAGSERSVDSVLSSDDSFYSLPPFPGKTTFKLTESQKERRRVELEAYLQALVQVCHSLSLNEQGDHTIKLVETFLEIGSHLAPSLPATGAKDDQQKYLQERKNKLMEASSIVSPTLIRVYFLDCTCKAVKYSGRSTVKEITSKISPHLSVALFEVESDVRVASQLRLLRDDESVATIIQQWEEAGFERSKFVVPIYNMDETLVSGGKNIGRVRSAAPLRERNFSADTHGNSSVAIPSSGGASMMGMVSMGSVRSTDMYHSVMSSPTHVNGADTLDSSYLVSSPGAAPPNCSALLPGGESTREEAGELKELREKYAKLNKKYDVLRNILKKRGRGEIGGGKSGTNGSGGKTSQKKREPRRKTPEAPDKASDESIVLCGWLEKLSDYRRVWNNRYFVLKGNGDLSYYYNEPRGGEEIENKFCLNLSDVTRVVRSGRELAFTVVSGTSRVILHAPSKSCFEEWFEGIQELRTKLVMGFGAGEDEEAEESGEEEGGGGEERDEDNFDAATDLLFDTDQFDMNNNRKITARIFIDNVAMVDEFFNRFDTDYLTQALKNAAVSADHLTQAYELVSAMQILYTNLLGLGERWTNMFRSWLLKSLRTHMTLPVQRPDLLMAVVQCLSSEHMLHSPETVKEVENAIELRLGGETGGEGEGDGGEDAESWHNAINDDLEANGGGGKGGDGGGEVEELLRTVKSMIDSLYIVVDDLVPMLPPEFNVLSLFQRAVEERINQKVGVFYRSHKDNLDVDELLNLLSWADNHKHIMGRFGIHSLSSEFLAIEADLFVKYSKQVSSLQLEWQKRILANGNSHTISTIHDGSKISSWPEDLIGCVGLQLQLALTRLQGRNTEKICCLCIGLLEKFQMELSQKFDDEGGVDELSVERMCVFGNDCFRFADLLQEQGGMTDNLTPEAAEKVSDKISDVIMLFSSLSNKALEGIVGVMCTDIEEELKATVFGQRDGGLGDLKVMLRSCGTDIKLWLCDQSLVGVVLKKSLHRVVKCYLEVLLNSKPTLDEGGALLRQIREDGEVFEGLFEEFGDLMPSYLMERELEVLKQVLQLCTCDAEMIVDFWMSKLVKSFGSSSSRVVECVLMMRKDGIETTKGVVQQLKIAKVSFGDDLIHDEKSPYLLNLMALRERKRDIIYQKALGKRGSTKGMGGGGFVVRRGSSIGKEEEERVRRQALEEANIDGKLEGGDADDDGEDMDLGLEVKLP</sequence>
<gene>
    <name evidence="8" type="ORF">TrCOL_g8849</name>
</gene>
<feature type="region of interest" description="Disordered" evidence="5">
    <location>
        <begin position="1260"/>
        <end position="1302"/>
    </location>
</feature>
<dbReference type="GO" id="GO:0051601">
    <property type="term" value="P:exocyst localization"/>
    <property type="evidence" value="ECO:0007669"/>
    <property type="project" value="TreeGrafter"/>
</dbReference>
<feature type="region of interest" description="Disordered" evidence="5">
    <location>
        <begin position="573"/>
        <end position="594"/>
    </location>
</feature>
<dbReference type="GO" id="GO:0035091">
    <property type="term" value="F:phosphatidylinositol binding"/>
    <property type="evidence" value="ECO:0007669"/>
    <property type="project" value="InterPro"/>
</dbReference>
<dbReference type="Proteomes" id="UP001165065">
    <property type="component" value="Unassembled WGS sequence"/>
</dbReference>
<evidence type="ECO:0000256" key="2">
    <source>
        <dbReference type="ARBA" id="ARBA00022448"/>
    </source>
</evidence>
<dbReference type="Gene3D" id="1.10.357.50">
    <property type="match status" value="1"/>
</dbReference>
<dbReference type="PROSITE" id="PS50195">
    <property type="entry name" value="PX"/>
    <property type="match status" value="1"/>
</dbReference>
<dbReference type="SMART" id="SM00233">
    <property type="entry name" value="PH"/>
    <property type="match status" value="1"/>
</dbReference>
<dbReference type="Pfam" id="PF00169">
    <property type="entry name" value="PH"/>
    <property type="match status" value="1"/>
</dbReference>
<keyword evidence="3" id="KW-0268">Exocytosis</keyword>
<dbReference type="InterPro" id="IPR001683">
    <property type="entry name" value="PX_dom"/>
</dbReference>
<dbReference type="Gene3D" id="2.30.29.30">
    <property type="entry name" value="Pleckstrin-homology domain (PH domain)/Phosphotyrosine-binding domain (PTB)"/>
    <property type="match status" value="1"/>
</dbReference>
<feature type="compositionally biased region" description="Gly residues" evidence="5">
    <location>
        <begin position="430"/>
        <end position="443"/>
    </location>
</feature>
<dbReference type="SUPFAM" id="SSF64268">
    <property type="entry name" value="PX domain"/>
    <property type="match status" value="1"/>
</dbReference>
<feature type="region of interest" description="Disordered" evidence="5">
    <location>
        <begin position="427"/>
        <end position="462"/>
    </location>
</feature>
<feature type="domain" description="PX" evidence="7">
    <location>
        <begin position="4"/>
        <end position="176"/>
    </location>
</feature>
<dbReference type="GO" id="GO:0000149">
    <property type="term" value="F:SNARE binding"/>
    <property type="evidence" value="ECO:0007669"/>
    <property type="project" value="TreeGrafter"/>
</dbReference>
<evidence type="ECO:0000259" key="7">
    <source>
        <dbReference type="PROSITE" id="PS50195"/>
    </source>
</evidence>
<comment type="similarity">
    <text evidence="1">Belongs to the SEC6 family.</text>
</comment>
<feature type="compositionally biased region" description="Basic and acidic residues" evidence="5">
    <location>
        <begin position="1260"/>
        <end position="1283"/>
    </location>
</feature>
<dbReference type="GO" id="GO:0000145">
    <property type="term" value="C:exocyst"/>
    <property type="evidence" value="ECO:0007669"/>
    <property type="project" value="InterPro"/>
</dbReference>
<evidence type="ECO:0000256" key="3">
    <source>
        <dbReference type="ARBA" id="ARBA00022483"/>
    </source>
</evidence>
<name>A0A9W7LAS5_9STRA</name>
<dbReference type="SUPFAM" id="SSF50729">
    <property type="entry name" value="PH domain-like"/>
    <property type="match status" value="1"/>
</dbReference>
<dbReference type="Gene3D" id="3.30.1520.10">
    <property type="entry name" value="Phox-like domain"/>
    <property type="match status" value="1"/>
</dbReference>
<dbReference type="PROSITE" id="PS50003">
    <property type="entry name" value="PH_DOMAIN"/>
    <property type="match status" value="1"/>
</dbReference>
<accession>A0A9W7LAS5</accession>
<reference evidence="9" key="1">
    <citation type="journal article" date="2023" name="Commun. Biol.">
        <title>Genome analysis of Parmales, the sister group of diatoms, reveals the evolutionary specialization of diatoms from phago-mixotrophs to photoautotrophs.</title>
        <authorList>
            <person name="Ban H."/>
            <person name="Sato S."/>
            <person name="Yoshikawa S."/>
            <person name="Yamada K."/>
            <person name="Nakamura Y."/>
            <person name="Ichinomiya M."/>
            <person name="Sato N."/>
            <person name="Blanc-Mathieu R."/>
            <person name="Endo H."/>
            <person name="Kuwata A."/>
            <person name="Ogata H."/>
        </authorList>
    </citation>
    <scope>NUCLEOTIDE SEQUENCE [LARGE SCALE GENOMIC DNA]</scope>
</reference>
<feature type="compositionally biased region" description="Polar residues" evidence="5">
    <location>
        <begin position="65"/>
        <end position="99"/>
    </location>
</feature>
<dbReference type="InterPro" id="IPR042532">
    <property type="entry name" value="EXOC3/Sec6_C"/>
</dbReference>
<evidence type="ECO:0000256" key="1">
    <source>
        <dbReference type="ARBA" id="ARBA00009447"/>
    </source>
</evidence>
<dbReference type="InterPro" id="IPR001849">
    <property type="entry name" value="PH_domain"/>
</dbReference>
<dbReference type="GO" id="GO:0006887">
    <property type="term" value="P:exocytosis"/>
    <property type="evidence" value="ECO:0007669"/>
    <property type="project" value="UniProtKB-KW"/>
</dbReference>
<evidence type="ECO:0000313" key="9">
    <source>
        <dbReference type="Proteomes" id="UP001165065"/>
    </source>
</evidence>
<feature type="coiled-coil region" evidence="4">
    <location>
        <begin position="395"/>
        <end position="422"/>
    </location>
</feature>
<evidence type="ECO:0000256" key="5">
    <source>
        <dbReference type="SAM" id="MobiDB-lite"/>
    </source>
</evidence>
<comment type="caution">
    <text evidence="8">The sequence shown here is derived from an EMBL/GenBank/DDBJ whole genome shotgun (WGS) entry which is preliminary data.</text>
</comment>
<feature type="region of interest" description="Disordered" evidence="5">
    <location>
        <begin position="65"/>
        <end position="101"/>
    </location>
</feature>
<keyword evidence="9" id="KW-1185">Reference proteome</keyword>
<protein>
    <recommendedName>
        <fullName evidence="10">PH domain-containing protein</fullName>
    </recommendedName>
</protein>
<evidence type="ECO:0000259" key="6">
    <source>
        <dbReference type="PROSITE" id="PS50003"/>
    </source>
</evidence>
<dbReference type="InterPro" id="IPR010326">
    <property type="entry name" value="EXOC3/Sec6"/>
</dbReference>
<feature type="domain" description="PH" evidence="6">
    <location>
        <begin position="467"/>
        <end position="564"/>
    </location>
</feature>
<keyword evidence="4" id="KW-0175">Coiled coil</keyword>